<dbReference type="Proteomes" id="UP000545507">
    <property type="component" value="Unassembled WGS sequence"/>
</dbReference>
<dbReference type="EMBL" id="VYGV01000006">
    <property type="protein sequence ID" value="NWF44494.1"/>
    <property type="molecule type" value="Genomic_DNA"/>
</dbReference>
<dbReference type="RefSeq" id="WP_177133738.1">
    <property type="nucleotide sequence ID" value="NZ_VYGV01000006.1"/>
</dbReference>
<sequence>MPITSFRGEKSVAEIADVMFERLTPKQREKAEAAILKANPRLNDLSTLPKGAVLQVPDLPELRAKARRAADDPPAQIASEIGEALSSYGKQLAQRTQQGLADNKAHSALIRSDAFKRTLEKSPELKEQAALTTKALELRGKELAERAKTVEAAIQGMLKDLKAASA</sequence>
<evidence type="ECO:0000313" key="2">
    <source>
        <dbReference type="Proteomes" id="UP000545507"/>
    </source>
</evidence>
<name>A0A7Y8GTB8_9BURK</name>
<keyword evidence="2" id="KW-1185">Reference proteome</keyword>
<comment type="caution">
    <text evidence="1">The sequence shown here is derived from an EMBL/GenBank/DDBJ whole genome shotgun (WGS) entry which is preliminary data.</text>
</comment>
<gene>
    <name evidence="1" type="ORF">F3K02_04400</name>
</gene>
<reference evidence="1 2" key="1">
    <citation type="submission" date="2019-09" db="EMBL/GenBank/DDBJ databases">
        <title>Hydrogenophaga aromatica sp. nov., isolated from a para-xylene-degrading enrichment culture.</title>
        <authorList>
            <person name="Tancsics A."/>
            <person name="Banerjee S."/>
        </authorList>
    </citation>
    <scope>NUCLEOTIDE SEQUENCE [LARGE SCALE GENOMIC DNA]</scope>
    <source>
        <strain evidence="1 2">D2P1</strain>
    </source>
</reference>
<accession>A0A7Y8GTB8</accession>
<evidence type="ECO:0000313" key="1">
    <source>
        <dbReference type="EMBL" id="NWF44494.1"/>
    </source>
</evidence>
<protein>
    <submittedName>
        <fullName evidence="1">Uncharacterized protein</fullName>
    </submittedName>
</protein>
<dbReference type="AlphaFoldDB" id="A0A7Y8GTB8"/>
<organism evidence="1 2">
    <name type="scientific">Hydrogenophaga aromaticivorans</name>
    <dbReference type="NCBI Taxonomy" id="2610898"/>
    <lineage>
        <taxon>Bacteria</taxon>
        <taxon>Pseudomonadati</taxon>
        <taxon>Pseudomonadota</taxon>
        <taxon>Betaproteobacteria</taxon>
        <taxon>Burkholderiales</taxon>
        <taxon>Comamonadaceae</taxon>
        <taxon>Hydrogenophaga</taxon>
    </lineage>
</organism>
<proteinExistence type="predicted"/>